<feature type="region of interest" description="Disordered" evidence="1">
    <location>
        <begin position="35"/>
        <end position="76"/>
    </location>
</feature>
<evidence type="ECO:0000313" key="4">
    <source>
        <dbReference type="Proteomes" id="UP000501690"/>
    </source>
</evidence>
<dbReference type="EMBL" id="CP039351">
    <property type="protein sequence ID" value="QCD99893.1"/>
    <property type="molecule type" value="Genomic_DNA"/>
</dbReference>
<organism evidence="2 4">
    <name type="scientific">Vigna unguiculata</name>
    <name type="common">Cowpea</name>
    <dbReference type="NCBI Taxonomy" id="3917"/>
    <lineage>
        <taxon>Eukaryota</taxon>
        <taxon>Viridiplantae</taxon>
        <taxon>Streptophyta</taxon>
        <taxon>Embryophyta</taxon>
        <taxon>Tracheophyta</taxon>
        <taxon>Spermatophyta</taxon>
        <taxon>Magnoliopsida</taxon>
        <taxon>eudicotyledons</taxon>
        <taxon>Gunneridae</taxon>
        <taxon>Pentapetalae</taxon>
        <taxon>rosids</taxon>
        <taxon>fabids</taxon>
        <taxon>Fabales</taxon>
        <taxon>Fabaceae</taxon>
        <taxon>Papilionoideae</taxon>
        <taxon>50 kb inversion clade</taxon>
        <taxon>NPAAA clade</taxon>
        <taxon>indigoferoid/millettioid clade</taxon>
        <taxon>Phaseoleae</taxon>
        <taxon>Vigna</taxon>
    </lineage>
</organism>
<dbReference type="AlphaFoldDB" id="A0A4D6MEM5"/>
<name>A0A4D6MEM5_VIGUN</name>
<sequence length="76" mass="8016">MATSVSSGNTIGVVNLGEESEFGEATVGLRPTVAAERRRQRRGDGSTMATSVSSDSEFGVVNLGEETEFGEKESEM</sequence>
<proteinExistence type="predicted"/>
<feature type="compositionally biased region" description="Polar residues" evidence="1">
    <location>
        <begin position="47"/>
        <end position="56"/>
    </location>
</feature>
<reference evidence="2 4" key="1">
    <citation type="submission" date="2019-04" db="EMBL/GenBank/DDBJ databases">
        <title>An improved genome assembly and genetic linkage map for asparagus bean, Vigna unguiculata ssp. sesquipedialis.</title>
        <authorList>
            <person name="Xia Q."/>
            <person name="Zhang R."/>
            <person name="Dong Y."/>
        </authorList>
    </citation>
    <scope>NUCLEOTIDE SEQUENCE [LARGE SCALE GENOMIC DNA]</scope>
    <source>
        <tissue evidence="2">Leaf</tissue>
    </source>
</reference>
<evidence type="ECO:0000313" key="2">
    <source>
        <dbReference type="EMBL" id="QCD99892.1"/>
    </source>
</evidence>
<accession>A0A4D6MEM5</accession>
<keyword evidence="4" id="KW-1185">Reference proteome</keyword>
<evidence type="ECO:0000313" key="3">
    <source>
        <dbReference type="EMBL" id="QCD99893.1"/>
    </source>
</evidence>
<dbReference type="EMBL" id="CP039351">
    <property type="protein sequence ID" value="QCD99892.1"/>
    <property type="molecule type" value="Genomic_DNA"/>
</dbReference>
<dbReference type="Proteomes" id="UP000501690">
    <property type="component" value="Linkage Group LG7"/>
</dbReference>
<gene>
    <name evidence="2" type="ORF">DEO72_LG7g1179</name>
    <name evidence="3" type="ORF">DEO72_LG7g1180</name>
</gene>
<protein>
    <submittedName>
        <fullName evidence="2">Uncharacterized protein</fullName>
    </submittedName>
</protein>
<evidence type="ECO:0000256" key="1">
    <source>
        <dbReference type="SAM" id="MobiDB-lite"/>
    </source>
</evidence>